<organism evidence="9 10">
    <name type="scientific">Deinococcus yavapaiensis KR-236</name>
    <dbReference type="NCBI Taxonomy" id="694435"/>
    <lineage>
        <taxon>Bacteria</taxon>
        <taxon>Thermotogati</taxon>
        <taxon>Deinococcota</taxon>
        <taxon>Deinococci</taxon>
        <taxon>Deinococcales</taxon>
        <taxon>Deinococcaceae</taxon>
        <taxon>Deinococcus</taxon>
    </lineage>
</organism>
<dbReference type="SUPFAM" id="SSF52743">
    <property type="entry name" value="Subtilisin-like"/>
    <property type="match status" value="1"/>
</dbReference>
<evidence type="ECO:0000256" key="7">
    <source>
        <dbReference type="SAM" id="SignalP"/>
    </source>
</evidence>
<dbReference type="RefSeq" id="WP_110888054.1">
    <property type="nucleotide sequence ID" value="NZ_QJSX01000015.1"/>
</dbReference>
<evidence type="ECO:0000256" key="6">
    <source>
        <dbReference type="RuleBase" id="RU003355"/>
    </source>
</evidence>
<evidence type="ECO:0000256" key="5">
    <source>
        <dbReference type="PROSITE-ProRule" id="PRU01240"/>
    </source>
</evidence>
<dbReference type="OrthoDB" id="9790784at2"/>
<dbReference type="Gene3D" id="3.40.50.200">
    <property type="entry name" value="Peptidase S8/S53 domain"/>
    <property type="match status" value="1"/>
</dbReference>
<evidence type="ECO:0000313" key="10">
    <source>
        <dbReference type="Proteomes" id="UP000248326"/>
    </source>
</evidence>
<feature type="active site" description="Charge relay system" evidence="5">
    <location>
        <position position="370"/>
    </location>
</feature>
<feature type="active site" description="Charge relay system" evidence="5">
    <location>
        <position position="218"/>
    </location>
</feature>
<dbReference type="InterPro" id="IPR050131">
    <property type="entry name" value="Peptidase_S8_subtilisin-like"/>
</dbReference>
<evidence type="ECO:0000259" key="8">
    <source>
        <dbReference type="Pfam" id="PF00082"/>
    </source>
</evidence>
<dbReference type="PROSITE" id="PS51892">
    <property type="entry name" value="SUBTILASE"/>
    <property type="match status" value="1"/>
</dbReference>
<dbReference type="PRINTS" id="PR00723">
    <property type="entry name" value="SUBTILISIN"/>
</dbReference>
<comment type="caution">
    <text evidence="9">The sequence shown here is derived from an EMBL/GenBank/DDBJ whole genome shotgun (WGS) entry which is preliminary data.</text>
</comment>
<dbReference type="InterPro" id="IPR023827">
    <property type="entry name" value="Peptidase_S8_Asp-AS"/>
</dbReference>
<keyword evidence="7" id="KW-0732">Signal</keyword>
<dbReference type="PANTHER" id="PTHR43806:SF11">
    <property type="entry name" value="CEREVISIN-RELATED"/>
    <property type="match status" value="1"/>
</dbReference>
<dbReference type="InterPro" id="IPR000209">
    <property type="entry name" value="Peptidase_S8/S53_dom"/>
</dbReference>
<accession>A0A318S3X2</accession>
<dbReference type="InterPro" id="IPR023828">
    <property type="entry name" value="Peptidase_S8_Ser-AS"/>
</dbReference>
<comment type="similarity">
    <text evidence="1 5 6">Belongs to the peptidase S8 family.</text>
</comment>
<gene>
    <name evidence="9" type="ORF">DES52_11579</name>
</gene>
<dbReference type="PROSITE" id="PS00138">
    <property type="entry name" value="SUBTILASE_SER"/>
    <property type="match status" value="1"/>
</dbReference>
<evidence type="ECO:0000256" key="3">
    <source>
        <dbReference type="ARBA" id="ARBA00022801"/>
    </source>
</evidence>
<evidence type="ECO:0000256" key="2">
    <source>
        <dbReference type="ARBA" id="ARBA00022670"/>
    </source>
</evidence>
<keyword evidence="10" id="KW-1185">Reference proteome</keyword>
<proteinExistence type="inferred from homology"/>
<dbReference type="AlphaFoldDB" id="A0A318S3X2"/>
<dbReference type="EMBL" id="QJSX01000015">
    <property type="protein sequence ID" value="PYE51147.1"/>
    <property type="molecule type" value="Genomic_DNA"/>
</dbReference>
<name>A0A318S3X2_9DEIO</name>
<sequence length="436" mass="45386">MKLSALTRPLAAALTFGLIAGCAQVDVPRAEISARPAYVMQVAVRPSDTPEGIAAKFGGQVYTFDASQGYAIVGFTSSQRDEAQRRVRALGTSDVPQPNINTFEASATMVAQGSVGIWSGGSVGIWSGGSVGIWSGGNFTPVPENSASFNQIELERAQSSLAKNLGAGVKVAVIDTGIDLTHSAFAYSLAPASEWKDFVDGDASPQEAGTRGNAGYGHGTAVAGIVLQIAPNATILPLRVLGPDGGGDALSVALAIDHAVAMNAQVINLSLGSPQNYEVVQLAVERATKAGRFVIASAGNDNRAAITYPAQLMSLKGLDAYGVSVGSINRFDTKSSFSNFMKDRLEIVAPGEGIYSTYPGTLQAAWSGTSMSAPIISGALALALGQNRTVKPEELVKNLLDKSDDVYANGQNSLYKDMLGKGRVDLQQFLASTISY</sequence>
<feature type="domain" description="Peptidase S8/S53" evidence="8">
    <location>
        <begin position="166"/>
        <end position="409"/>
    </location>
</feature>
<dbReference type="GO" id="GO:0004252">
    <property type="term" value="F:serine-type endopeptidase activity"/>
    <property type="evidence" value="ECO:0007669"/>
    <property type="project" value="UniProtKB-UniRule"/>
</dbReference>
<evidence type="ECO:0000313" key="9">
    <source>
        <dbReference type="EMBL" id="PYE51147.1"/>
    </source>
</evidence>
<evidence type="ECO:0000256" key="4">
    <source>
        <dbReference type="ARBA" id="ARBA00022825"/>
    </source>
</evidence>
<keyword evidence="3 5" id="KW-0378">Hydrolase</keyword>
<keyword evidence="2 5" id="KW-0645">Protease</keyword>
<dbReference type="PANTHER" id="PTHR43806">
    <property type="entry name" value="PEPTIDASE S8"/>
    <property type="match status" value="1"/>
</dbReference>
<dbReference type="Proteomes" id="UP000248326">
    <property type="component" value="Unassembled WGS sequence"/>
</dbReference>
<dbReference type="PROSITE" id="PS00136">
    <property type="entry name" value="SUBTILASE_ASP"/>
    <property type="match status" value="1"/>
</dbReference>
<dbReference type="PROSITE" id="PS51257">
    <property type="entry name" value="PROKAR_LIPOPROTEIN"/>
    <property type="match status" value="1"/>
</dbReference>
<evidence type="ECO:0000256" key="1">
    <source>
        <dbReference type="ARBA" id="ARBA00011073"/>
    </source>
</evidence>
<keyword evidence="4 5" id="KW-0720">Serine protease</keyword>
<protein>
    <submittedName>
        <fullName evidence="9">Subtilase family protein</fullName>
    </submittedName>
</protein>
<dbReference type="GO" id="GO:0006508">
    <property type="term" value="P:proteolysis"/>
    <property type="evidence" value="ECO:0007669"/>
    <property type="project" value="UniProtKB-KW"/>
</dbReference>
<feature type="signal peptide" evidence="7">
    <location>
        <begin position="1"/>
        <end position="25"/>
    </location>
</feature>
<reference evidence="9 10" key="1">
    <citation type="submission" date="2018-06" db="EMBL/GenBank/DDBJ databases">
        <title>Genomic Encyclopedia of Type Strains, Phase IV (KMG-IV): sequencing the most valuable type-strain genomes for metagenomic binning, comparative biology and taxonomic classification.</title>
        <authorList>
            <person name="Goeker M."/>
        </authorList>
    </citation>
    <scope>NUCLEOTIDE SEQUENCE [LARGE SCALE GENOMIC DNA]</scope>
    <source>
        <strain evidence="9 10">DSM 18048</strain>
    </source>
</reference>
<dbReference type="InterPro" id="IPR036852">
    <property type="entry name" value="Peptidase_S8/S53_dom_sf"/>
</dbReference>
<feature type="chain" id="PRO_5016275980" evidence="7">
    <location>
        <begin position="26"/>
        <end position="436"/>
    </location>
</feature>
<dbReference type="Pfam" id="PF00082">
    <property type="entry name" value="Peptidase_S8"/>
    <property type="match status" value="1"/>
</dbReference>
<feature type="active site" description="Charge relay system" evidence="5">
    <location>
        <position position="175"/>
    </location>
</feature>
<dbReference type="InterPro" id="IPR015500">
    <property type="entry name" value="Peptidase_S8_subtilisin-rel"/>
</dbReference>